<organism evidence="4 5">
    <name type="scientific">Acer yangbiense</name>
    <dbReference type="NCBI Taxonomy" id="1000413"/>
    <lineage>
        <taxon>Eukaryota</taxon>
        <taxon>Viridiplantae</taxon>
        <taxon>Streptophyta</taxon>
        <taxon>Embryophyta</taxon>
        <taxon>Tracheophyta</taxon>
        <taxon>Spermatophyta</taxon>
        <taxon>Magnoliopsida</taxon>
        <taxon>eudicotyledons</taxon>
        <taxon>Gunneridae</taxon>
        <taxon>Pentapetalae</taxon>
        <taxon>rosids</taxon>
        <taxon>malvids</taxon>
        <taxon>Sapindales</taxon>
        <taxon>Sapindaceae</taxon>
        <taxon>Hippocastanoideae</taxon>
        <taxon>Acereae</taxon>
        <taxon>Acer</taxon>
    </lineage>
</organism>
<keyword evidence="2" id="KW-0732">Signal</keyword>
<evidence type="ECO:0000256" key="1">
    <source>
        <dbReference type="ARBA" id="ARBA00022801"/>
    </source>
</evidence>
<dbReference type="EMBL" id="VAHF01000010">
    <property type="protein sequence ID" value="TXG52471.1"/>
    <property type="molecule type" value="Genomic_DNA"/>
</dbReference>
<dbReference type="PANTHER" id="PTHR31988">
    <property type="entry name" value="ESTERASE, PUTATIVE (DUF303)-RELATED"/>
    <property type="match status" value="1"/>
</dbReference>
<evidence type="ECO:0000259" key="3">
    <source>
        <dbReference type="Pfam" id="PF03629"/>
    </source>
</evidence>
<gene>
    <name evidence="4" type="ORF">EZV62_021640</name>
</gene>
<dbReference type="Proteomes" id="UP000323000">
    <property type="component" value="Chromosome 10"/>
</dbReference>
<accession>A0A5C7H695</accession>
<dbReference type="InterPro" id="IPR005181">
    <property type="entry name" value="SASA"/>
</dbReference>
<keyword evidence="5" id="KW-1185">Reference proteome</keyword>
<dbReference type="Gene3D" id="3.40.50.1110">
    <property type="entry name" value="SGNH hydrolase"/>
    <property type="match status" value="1"/>
</dbReference>
<dbReference type="OrthoDB" id="42638at2759"/>
<feature type="signal peptide" evidence="2">
    <location>
        <begin position="1"/>
        <end position="18"/>
    </location>
</feature>
<evidence type="ECO:0000256" key="2">
    <source>
        <dbReference type="SAM" id="SignalP"/>
    </source>
</evidence>
<feature type="domain" description="Sialate O-acetylesterase" evidence="3">
    <location>
        <begin position="23"/>
        <end position="250"/>
    </location>
</feature>
<proteinExistence type="predicted"/>
<reference evidence="5" key="1">
    <citation type="journal article" date="2019" name="Gigascience">
        <title>De novo genome assembly of the endangered Acer yangbiense, a plant species with extremely small populations endemic to Yunnan Province, China.</title>
        <authorList>
            <person name="Yang J."/>
            <person name="Wariss H.M."/>
            <person name="Tao L."/>
            <person name="Zhang R."/>
            <person name="Yun Q."/>
            <person name="Hollingsworth P."/>
            <person name="Dao Z."/>
            <person name="Luo G."/>
            <person name="Guo H."/>
            <person name="Ma Y."/>
            <person name="Sun W."/>
        </authorList>
    </citation>
    <scope>NUCLEOTIDE SEQUENCE [LARGE SCALE GENOMIC DNA]</scope>
    <source>
        <strain evidence="5">cv. Malutang</strain>
    </source>
</reference>
<keyword evidence="1" id="KW-0378">Hydrolase</keyword>
<dbReference type="AlphaFoldDB" id="A0A5C7H695"/>
<evidence type="ECO:0000313" key="4">
    <source>
        <dbReference type="EMBL" id="TXG52471.1"/>
    </source>
</evidence>
<comment type="caution">
    <text evidence="4">The sequence shown here is derived from an EMBL/GenBank/DDBJ whole genome shotgun (WGS) entry which is preliminary data.</text>
</comment>
<dbReference type="PANTHER" id="PTHR31988:SF15">
    <property type="entry name" value="ESTERASE, PUTATIVE (DUF303)-RELATED"/>
    <property type="match status" value="1"/>
</dbReference>
<dbReference type="GO" id="GO:0016787">
    <property type="term" value="F:hydrolase activity"/>
    <property type="evidence" value="ECO:0007669"/>
    <property type="project" value="UniProtKB-KW"/>
</dbReference>
<dbReference type="InterPro" id="IPR036514">
    <property type="entry name" value="SGNH_hydro_sf"/>
</dbReference>
<name>A0A5C7H695_9ROSI</name>
<feature type="chain" id="PRO_5023042346" description="Sialate O-acetylesterase domain-containing protein" evidence="2">
    <location>
        <begin position="19"/>
        <end position="303"/>
    </location>
</feature>
<evidence type="ECO:0000313" key="5">
    <source>
        <dbReference type="Proteomes" id="UP000323000"/>
    </source>
</evidence>
<sequence length="303" mass="33463">MFRLSMLILLSHACSVKPHQPPQNIFILAGQSNMAGRGGVTNDTRTDTQVWDGIVPPQCQPNPSILRLSAKLKWVRAHEPLHADIDVNKINGVGPGMPFSNAVLTKDPNFGVIGLVPCAIGGTNISEWKKGSFLYDQTLGRTQAALQGGGVIRALLWYQGESDTVTREDAELYKQRSDKFFVDLRYDLQVALASGQGPYIDIVRKAQLENDLLNVRTVDARGLPLEPDMLHLTTPAQVRLGEMMADAFLQSMPSTIKTGPSYSDAPTKFSNFENWNWSSTPAGICSFYFQILLGLQQWALLLF</sequence>
<dbReference type="InterPro" id="IPR052940">
    <property type="entry name" value="Carb_Esterase_6"/>
</dbReference>
<protein>
    <recommendedName>
        <fullName evidence="3">Sialate O-acetylesterase domain-containing protein</fullName>
    </recommendedName>
</protein>
<dbReference type="SUPFAM" id="SSF52266">
    <property type="entry name" value="SGNH hydrolase"/>
    <property type="match status" value="1"/>
</dbReference>
<dbReference type="Pfam" id="PF03629">
    <property type="entry name" value="SASA"/>
    <property type="match status" value="1"/>
</dbReference>